<dbReference type="STRING" id="269796.Rru_A2734"/>
<comment type="function">
    <text evidence="6">Catalyzes the reduction of dTDP-6-deoxy-L-lyxo-4-hexulose to yield dTDP-L-rhamnose.</text>
</comment>
<dbReference type="GO" id="GO:0019305">
    <property type="term" value="P:dTDP-rhamnose biosynthetic process"/>
    <property type="evidence" value="ECO:0007669"/>
    <property type="project" value="UniProtKB-UniPathway"/>
</dbReference>
<dbReference type="GO" id="GO:0005829">
    <property type="term" value="C:cytosol"/>
    <property type="evidence" value="ECO:0007669"/>
    <property type="project" value="TreeGrafter"/>
</dbReference>
<comment type="similarity">
    <text evidence="2 6">Belongs to the dTDP-4-dehydrorhamnose reductase family.</text>
</comment>
<dbReference type="AlphaFoldDB" id="Q2RQR4"/>
<gene>
    <name evidence="8" type="ordered locus">Rru_A2734</name>
</gene>
<accession>Q2RQR4</accession>
<name>Q2RQR4_RHORT</name>
<proteinExistence type="inferred from homology"/>
<organism evidence="8 9">
    <name type="scientific">Rhodospirillum rubrum (strain ATCC 11170 / ATH 1.1.1 / DSM 467 / LMG 4362 / NCIMB 8255 / S1)</name>
    <dbReference type="NCBI Taxonomy" id="269796"/>
    <lineage>
        <taxon>Bacteria</taxon>
        <taxon>Pseudomonadati</taxon>
        <taxon>Pseudomonadota</taxon>
        <taxon>Alphaproteobacteria</taxon>
        <taxon>Rhodospirillales</taxon>
        <taxon>Rhodospirillaceae</taxon>
        <taxon>Rhodospirillum</taxon>
    </lineage>
</organism>
<dbReference type="EMBL" id="CP000230">
    <property type="protein sequence ID" value="ABC23531.1"/>
    <property type="molecule type" value="Genomic_DNA"/>
</dbReference>
<dbReference type="Pfam" id="PF04321">
    <property type="entry name" value="RmlD_sub_bind"/>
    <property type="match status" value="1"/>
</dbReference>
<dbReference type="PANTHER" id="PTHR10491:SF4">
    <property type="entry name" value="METHIONINE ADENOSYLTRANSFERASE 2 SUBUNIT BETA"/>
    <property type="match status" value="1"/>
</dbReference>
<evidence type="ECO:0000313" key="8">
    <source>
        <dbReference type="EMBL" id="ABC23531.1"/>
    </source>
</evidence>
<evidence type="ECO:0000256" key="4">
    <source>
        <dbReference type="ARBA" id="ARBA00017099"/>
    </source>
</evidence>
<evidence type="ECO:0000313" key="9">
    <source>
        <dbReference type="Proteomes" id="UP000001929"/>
    </source>
</evidence>
<dbReference type="CDD" id="cd05254">
    <property type="entry name" value="dTDP_HR_like_SDR_e"/>
    <property type="match status" value="1"/>
</dbReference>
<dbReference type="EnsemblBacteria" id="ABC23531">
    <property type="protein sequence ID" value="ABC23531"/>
    <property type="gene ID" value="Rru_A2734"/>
</dbReference>
<dbReference type="KEGG" id="rru:Rru_A2734"/>
<evidence type="ECO:0000259" key="7">
    <source>
        <dbReference type="Pfam" id="PF04321"/>
    </source>
</evidence>
<protein>
    <recommendedName>
        <fullName evidence="4 6">dTDP-4-dehydrorhamnose reductase</fullName>
        <ecNumber evidence="3 6">1.1.1.133</ecNumber>
    </recommendedName>
</protein>
<evidence type="ECO:0000256" key="6">
    <source>
        <dbReference type="RuleBase" id="RU364082"/>
    </source>
</evidence>
<dbReference type="PANTHER" id="PTHR10491">
    <property type="entry name" value="DTDP-4-DEHYDRORHAMNOSE REDUCTASE"/>
    <property type="match status" value="1"/>
</dbReference>
<keyword evidence="6" id="KW-0560">Oxidoreductase</keyword>
<sequence length="301" mass="31239">MAEKRILVLGAHGMAGHVLLAGLRAAGHDCWGTVRDALPAPSQPSADPQLVGGVDAMAPGSLADLLDALRPAVVVNAIGIIKQRPEAQDPVVAITVNALFPQILANLCRARTLRLIHLSTDCVFSGTAGGYDEDSPAAPPDLYGRSKLLGEVDGPGCLTLRTSIIGPGLRPGPGLVDWLLAQRGGRVTGYAKALFSGLTTVDLCALIARLISDFPRLDGLYHAAAAPISKYDLLHLLNDALALDLTILRDESVVVDRSLSAARLSAATGWSAPPWPIMVSHLAAHIAATAPAKTAEGSPPP</sequence>
<dbReference type="eggNOG" id="COG1091">
    <property type="taxonomic scope" value="Bacteria"/>
</dbReference>
<evidence type="ECO:0000256" key="5">
    <source>
        <dbReference type="ARBA" id="ARBA00048200"/>
    </source>
</evidence>
<dbReference type="PATRIC" id="fig|269796.9.peg.2842"/>
<feature type="domain" description="RmlD-like substrate binding" evidence="7">
    <location>
        <begin position="5"/>
        <end position="165"/>
    </location>
</feature>
<comment type="pathway">
    <text evidence="1 6">Carbohydrate biosynthesis; dTDP-L-rhamnose biosynthesis.</text>
</comment>
<dbReference type="GO" id="GO:0008831">
    <property type="term" value="F:dTDP-4-dehydrorhamnose reductase activity"/>
    <property type="evidence" value="ECO:0007669"/>
    <property type="project" value="UniProtKB-EC"/>
</dbReference>
<dbReference type="PhylomeDB" id="Q2RQR4"/>
<dbReference type="InterPro" id="IPR005913">
    <property type="entry name" value="dTDP_dehydrorham_reduct"/>
</dbReference>
<evidence type="ECO:0000256" key="3">
    <source>
        <dbReference type="ARBA" id="ARBA00012929"/>
    </source>
</evidence>
<dbReference type="UniPathway" id="UPA00124"/>
<reference evidence="8 9" key="1">
    <citation type="journal article" date="2011" name="Stand. Genomic Sci.">
        <title>Complete genome sequence of Rhodospirillum rubrum type strain (S1).</title>
        <authorList>
            <person name="Munk A.C."/>
            <person name="Copeland A."/>
            <person name="Lucas S."/>
            <person name="Lapidus A."/>
            <person name="Del Rio T.G."/>
            <person name="Barry K."/>
            <person name="Detter J.C."/>
            <person name="Hammon N."/>
            <person name="Israni S."/>
            <person name="Pitluck S."/>
            <person name="Brettin T."/>
            <person name="Bruce D."/>
            <person name="Han C."/>
            <person name="Tapia R."/>
            <person name="Gilna P."/>
            <person name="Schmutz J."/>
            <person name="Larimer F."/>
            <person name="Land M."/>
            <person name="Kyrpides N.C."/>
            <person name="Mavromatis K."/>
            <person name="Richardson P."/>
            <person name="Rohde M."/>
            <person name="Goker M."/>
            <person name="Klenk H.P."/>
            <person name="Zhang Y."/>
            <person name="Roberts G.P."/>
            <person name="Reslewic S."/>
            <person name="Schwartz D.C."/>
        </authorList>
    </citation>
    <scope>NUCLEOTIDE SEQUENCE [LARGE SCALE GENOMIC DNA]</scope>
    <source>
        <strain evidence="9">ATCC 11170 / ATH 1.1.1 / DSM 467 / LMG 4362 / NCIMB 8255 / S1</strain>
    </source>
</reference>
<dbReference type="InterPro" id="IPR036291">
    <property type="entry name" value="NAD(P)-bd_dom_sf"/>
</dbReference>
<dbReference type="HOGENOM" id="CLU_045518_2_2_5"/>
<dbReference type="RefSeq" id="WP_011390544.1">
    <property type="nucleotide sequence ID" value="NC_007643.1"/>
</dbReference>
<dbReference type="Proteomes" id="UP000001929">
    <property type="component" value="Chromosome"/>
</dbReference>
<evidence type="ECO:0000256" key="1">
    <source>
        <dbReference type="ARBA" id="ARBA00004781"/>
    </source>
</evidence>
<dbReference type="EC" id="1.1.1.133" evidence="3 6"/>
<keyword evidence="6" id="KW-0521">NADP</keyword>
<dbReference type="Gene3D" id="3.40.50.720">
    <property type="entry name" value="NAD(P)-binding Rossmann-like Domain"/>
    <property type="match status" value="1"/>
</dbReference>
<dbReference type="InterPro" id="IPR029903">
    <property type="entry name" value="RmlD-like-bd"/>
</dbReference>
<dbReference type="SUPFAM" id="SSF51735">
    <property type="entry name" value="NAD(P)-binding Rossmann-fold domains"/>
    <property type="match status" value="1"/>
</dbReference>
<comment type="cofactor">
    <cofactor evidence="6">
        <name>Mg(2+)</name>
        <dbReference type="ChEBI" id="CHEBI:18420"/>
    </cofactor>
    <text evidence="6">Binds 1 Mg(2+) ion per monomer.</text>
</comment>
<keyword evidence="9" id="KW-1185">Reference proteome</keyword>
<evidence type="ECO:0000256" key="2">
    <source>
        <dbReference type="ARBA" id="ARBA00010944"/>
    </source>
</evidence>
<comment type="catalytic activity">
    <reaction evidence="5 6">
        <text>dTDP-beta-L-rhamnose + NADP(+) = dTDP-4-dehydro-beta-L-rhamnose + NADPH + H(+)</text>
        <dbReference type="Rhea" id="RHEA:21796"/>
        <dbReference type="ChEBI" id="CHEBI:15378"/>
        <dbReference type="ChEBI" id="CHEBI:57510"/>
        <dbReference type="ChEBI" id="CHEBI:57783"/>
        <dbReference type="ChEBI" id="CHEBI:58349"/>
        <dbReference type="ChEBI" id="CHEBI:62830"/>
        <dbReference type="EC" id="1.1.1.133"/>
    </reaction>
</comment>